<reference evidence="2" key="1">
    <citation type="journal article" date="2022" name="Mol. Ecol. Resour.">
        <title>The genomes of chicory, endive, great burdock and yacon provide insights into Asteraceae palaeo-polyploidization history and plant inulin production.</title>
        <authorList>
            <person name="Fan W."/>
            <person name="Wang S."/>
            <person name="Wang H."/>
            <person name="Wang A."/>
            <person name="Jiang F."/>
            <person name="Liu H."/>
            <person name="Zhao H."/>
            <person name="Xu D."/>
            <person name="Zhang Y."/>
        </authorList>
    </citation>
    <scope>NUCLEOTIDE SEQUENCE [LARGE SCALE GENOMIC DNA]</scope>
    <source>
        <strain evidence="2">cv. Punajuju</strain>
    </source>
</reference>
<dbReference type="EMBL" id="CM042016">
    <property type="protein sequence ID" value="KAI3700154.1"/>
    <property type="molecule type" value="Genomic_DNA"/>
</dbReference>
<gene>
    <name evidence="1" type="ORF">L2E82_44773</name>
</gene>
<sequence length="331" mass="37853">MRQGGRERRRPEDSLQRTFRWVVGHLERIQEKEERRDKWVFKETTSFFISNLPEKHSVEEIREAEEEKGKEKNGGAPERKMFDKDSGLRKNNVSFVEVVKGLSSDKVVDQEKIKVIVPKEGDQKERRIDISVAEVEKDVKNLKEKLVGEVFFHCVSPYEDQVRKVNSDEEDEEEEDDRSRSSDENFSEDFSIGEEEESFGDSMVQELVPRGVVEGSSEKSSSPLSDKEKKSSSLIQLGCDVDPYPAIIDQKQSEPKEDGLKADNMGEGMNVDASLVNIPQVEKIPEILKGVSDKLKILLSRNTPLKTRLMKATKKKKKKYRCNKGKSETAN</sequence>
<dbReference type="Proteomes" id="UP001055811">
    <property type="component" value="Linkage Group LG08"/>
</dbReference>
<keyword evidence="2" id="KW-1185">Reference proteome</keyword>
<organism evidence="1 2">
    <name type="scientific">Cichorium intybus</name>
    <name type="common">Chicory</name>
    <dbReference type="NCBI Taxonomy" id="13427"/>
    <lineage>
        <taxon>Eukaryota</taxon>
        <taxon>Viridiplantae</taxon>
        <taxon>Streptophyta</taxon>
        <taxon>Embryophyta</taxon>
        <taxon>Tracheophyta</taxon>
        <taxon>Spermatophyta</taxon>
        <taxon>Magnoliopsida</taxon>
        <taxon>eudicotyledons</taxon>
        <taxon>Gunneridae</taxon>
        <taxon>Pentapetalae</taxon>
        <taxon>asterids</taxon>
        <taxon>campanulids</taxon>
        <taxon>Asterales</taxon>
        <taxon>Asteraceae</taxon>
        <taxon>Cichorioideae</taxon>
        <taxon>Cichorieae</taxon>
        <taxon>Cichoriinae</taxon>
        <taxon>Cichorium</taxon>
    </lineage>
</organism>
<name>A0ACB8ZQ99_CICIN</name>
<protein>
    <submittedName>
        <fullName evidence="1">Uncharacterized protein</fullName>
    </submittedName>
</protein>
<accession>A0ACB8ZQ99</accession>
<proteinExistence type="predicted"/>
<comment type="caution">
    <text evidence="1">The sequence shown here is derived from an EMBL/GenBank/DDBJ whole genome shotgun (WGS) entry which is preliminary data.</text>
</comment>
<evidence type="ECO:0000313" key="1">
    <source>
        <dbReference type="EMBL" id="KAI3700154.1"/>
    </source>
</evidence>
<reference evidence="1 2" key="2">
    <citation type="journal article" date="2022" name="Mol. Ecol. Resour.">
        <title>The genomes of chicory, endive, great burdock and yacon provide insights into Asteraceae paleo-polyploidization history and plant inulin production.</title>
        <authorList>
            <person name="Fan W."/>
            <person name="Wang S."/>
            <person name="Wang H."/>
            <person name="Wang A."/>
            <person name="Jiang F."/>
            <person name="Liu H."/>
            <person name="Zhao H."/>
            <person name="Xu D."/>
            <person name="Zhang Y."/>
        </authorList>
    </citation>
    <scope>NUCLEOTIDE SEQUENCE [LARGE SCALE GENOMIC DNA]</scope>
    <source>
        <strain evidence="2">cv. Punajuju</strain>
        <tissue evidence="1">Leaves</tissue>
    </source>
</reference>
<evidence type="ECO:0000313" key="2">
    <source>
        <dbReference type="Proteomes" id="UP001055811"/>
    </source>
</evidence>